<dbReference type="EMBL" id="BOSL01000001">
    <property type="protein sequence ID" value="GIP51314.1"/>
    <property type="molecule type" value="Genomic_DNA"/>
</dbReference>
<dbReference type="Proteomes" id="UP000679992">
    <property type="component" value="Unassembled WGS sequence"/>
</dbReference>
<protein>
    <submittedName>
        <fullName evidence="1">Uncharacterized protein</fullName>
    </submittedName>
</protein>
<sequence length="84" mass="9693">MMVVQTLRVDVTSSVSPYIKLKEDWTHPIPLSVSRSLTPLLVIIYTTTIPHMRKQLNKISQSAYLPSKIRTYYGGIYRDRDLTP</sequence>
<reference evidence="1 2" key="1">
    <citation type="submission" date="2021-03" db="EMBL/GenBank/DDBJ databases">
        <title>Antimicrobial resistance genes in bacteria isolated from Japanese honey, and their potential for conferring macrolide and lincosamide resistance in the American foulbrood pathogen Paenibacillus larvae.</title>
        <authorList>
            <person name="Okamoto M."/>
            <person name="Kumagai M."/>
            <person name="Kanamori H."/>
            <person name="Takamatsu D."/>
        </authorList>
    </citation>
    <scope>NUCLEOTIDE SEQUENCE [LARGE SCALE GENOMIC DNA]</scope>
    <source>
        <strain evidence="1 2">J42TS3</strain>
    </source>
</reference>
<organism evidence="1 2">
    <name type="scientific">Paenibacillus vini</name>
    <dbReference type="NCBI Taxonomy" id="1476024"/>
    <lineage>
        <taxon>Bacteria</taxon>
        <taxon>Bacillati</taxon>
        <taxon>Bacillota</taxon>
        <taxon>Bacilli</taxon>
        <taxon>Bacillales</taxon>
        <taxon>Paenibacillaceae</taxon>
        <taxon>Paenibacillus</taxon>
    </lineage>
</organism>
<accession>A0ABQ4M5P8</accession>
<comment type="caution">
    <text evidence="1">The sequence shown here is derived from an EMBL/GenBank/DDBJ whole genome shotgun (WGS) entry which is preliminary data.</text>
</comment>
<name>A0ABQ4M5P8_9BACL</name>
<evidence type="ECO:0000313" key="1">
    <source>
        <dbReference type="EMBL" id="GIP51314.1"/>
    </source>
</evidence>
<gene>
    <name evidence="1" type="ORF">J42TS3_03490</name>
</gene>
<proteinExistence type="predicted"/>
<keyword evidence="2" id="KW-1185">Reference proteome</keyword>
<evidence type="ECO:0000313" key="2">
    <source>
        <dbReference type="Proteomes" id="UP000679992"/>
    </source>
</evidence>